<dbReference type="GO" id="GO:0007019">
    <property type="term" value="P:microtubule depolymerization"/>
    <property type="evidence" value="ECO:0007669"/>
    <property type="project" value="TreeGrafter"/>
</dbReference>
<evidence type="ECO:0000256" key="2">
    <source>
        <dbReference type="ARBA" id="ARBA00022490"/>
    </source>
</evidence>
<keyword evidence="11" id="KW-1133">Transmembrane helix</keyword>
<dbReference type="eggNOG" id="KOG0246">
    <property type="taxonomic scope" value="Eukaryota"/>
</dbReference>
<dbReference type="InterPro" id="IPR027640">
    <property type="entry name" value="Kinesin-like_fam"/>
</dbReference>
<evidence type="ECO:0000256" key="11">
    <source>
        <dbReference type="SAM" id="Phobius"/>
    </source>
</evidence>
<dbReference type="SUPFAM" id="SSF52540">
    <property type="entry name" value="P-loop containing nucleoside triphosphate hydrolases"/>
    <property type="match status" value="1"/>
</dbReference>
<dbReference type="Gene3D" id="3.40.850.10">
    <property type="entry name" value="Kinesin motor domain"/>
    <property type="match status" value="1"/>
</dbReference>
<dbReference type="InterPro" id="IPR036961">
    <property type="entry name" value="Kinesin_motor_dom_sf"/>
</dbReference>
<dbReference type="InterPro" id="IPR019821">
    <property type="entry name" value="Kinesin_motor_CS"/>
</dbReference>
<keyword evidence="11" id="KW-0812">Transmembrane</keyword>
<dbReference type="FunFam" id="3.40.850.10:FF:000012">
    <property type="entry name" value="Kinesin-like protein"/>
    <property type="match status" value="1"/>
</dbReference>
<proteinExistence type="inferred from homology"/>
<dbReference type="GeneID" id="14904909"/>
<dbReference type="InterPro" id="IPR001752">
    <property type="entry name" value="Kinesin_motor_dom"/>
</dbReference>
<evidence type="ECO:0000313" key="13">
    <source>
        <dbReference type="EMBL" id="EGR28800.1"/>
    </source>
</evidence>
<dbReference type="STRING" id="857967.G0R133"/>
<comment type="similarity">
    <text evidence="8">Belongs to the TRAFAC class myosin-kinesin ATPase superfamily. Kinesin family. KIN-13 subfamily.</text>
</comment>
<keyword evidence="7" id="KW-0206">Cytoskeleton</keyword>
<dbReference type="Proteomes" id="UP000008983">
    <property type="component" value="Unassembled WGS sequence"/>
</dbReference>
<organism evidence="13 14">
    <name type="scientific">Ichthyophthirius multifiliis</name>
    <name type="common">White spot disease agent</name>
    <name type="synonym">Ich</name>
    <dbReference type="NCBI Taxonomy" id="5932"/>
    <lineage>
        <taxon>Eukaryota</taxon>
        <taxon>Sar</taxon>
        <taxon>Alveolata</taxon>
        <taxon>Ciliophora</taxon>
        <taxon>Intramacronucleata</taxon>
        <taxon>Oligohymenophorea</taxon>
        <taxon>Hymenostomatida</taxon>
        <taxon>Ophryoglenina</taxon>
        <taxon>Ichthyophthirius</taxon>
    </lineage>
</organism>
<feature type="transmembrane region" description="Helical" evidence="11">
    <location>
        <begin position="613"/>
        <end position="630"/>
    </location>
</feature>
<keyword evidence="2" id="KW-0963">Cytoplasm</keyword>
<dbReference type="RefSeq" id="XP_004030036.1">
    <property type="nucleotide sequence ID" value="XM_004029988.1"/>
</dbReference>
<dbReference type="OrthoDB" id="3176171at2759"/>
<dbReference type="GO" id="GO:0008017">
    <property type="term" value="F:microtubule binding"/>
    <property type="evidence" value="ECO:0007669"/>
    <property type="project" value="InterPro"/>
</dbReference>
<evidence type="ECO:0000259" key="12">
    <source>
        <dbReference type="PROSITE" id="PS50067"/>
    </source>
</evidence>
<dbReference type="SMART" id="SM00129">
    <property type="entry name" value="KISc"/>
    <property type="match status" value="1"/>
</dbReference>
<protein>
    <recommendedName>
        <fullName evidence="10">Kinesin-like protein</fullName>
    </recommendedName>
</protein>
<dbReference type="PANTHER" id="PTHR47971">
    <property type="entry name" value="KINESIN-RELATED PROTEIN 6"/>
    <property type="match status" value="1"/>
</dbReference>
<evidence type="ECO:0000256" key="7">
    <source>
        <dbReference type="ARBA" id="ARBA00023212"/>
    </source>
</evidence>
<evidence type="ECO:0000256" key="4">
    <source>
        <dbReference type="ARBA" id="ARBA00022741"/>
    </source>
</evidence>
<keyword evidence="14" id="KW-1185">Reference proteome</keyword>
<comment type="subcellular location">
    <subcellularLocation>
        <location evidence="1">Cytoplasm</location>
        <location evidence="1">Cytoskeleton</location>
    </subcellularLocation>
</comment>
<evidence type="ECO:0000256" key="1">
    <source>
        <dbReference type="ARBA" id="ARBA00004245"/>
    </source>
</evidence>
<dbReference type="Pfam" id="PF00225">
    <property type="entry name" value="Kinesin"/>
    <property type="match status" value="2"/>
</dbReference>
<evidence type="ECO:0000256" key="9">
    <source>
        <dbReference type="PROSITE-ProRule" id="PRU00283"/>
    </source>
</evidence>
<dbReference type="EMBL" id="GL984209">
    <property type="protein sequence ID" value="EGR28800.1"/>
    <property type="molecule type" value="Genomic_DNA"/>
</dbReference>
<dbReference type="GO" id="GO:0007018">
    <property type="term" value="P:microtubule-based movement"/>
    <property type="evidence" value="ECO:0007669"/>
    <property type="project" value="InterPro"/>
</dbReference>
<keyword evidence="5 9" id="KW-0067">ATP-binding</keyword>
<evidence type="ECO:0000256" key="10">
    <source>
        <dbReference type="RuleBase" id="RU000394"/>
    </source>
</evidence>
<dbReference type="GO" id="GO:0005524">
    <property type="term" value="F:ATP binding"/>
    <property type="evidence" value="ECO:0007669"/>
    <property type="project" value="UniProtKB-UniRule"/>
</dbReference>
<feature type="domain" description="Kinesin motor" evidence="12">
    <location>
        <begin position="14"/>
        <end position="355"/>
    </location>
</feature>
<dbReference type="PROSITE" id="PS00411">
    <property type="entry name" value="KINESIN_MOTOR_1"/>
    <property type="match status" value="1"/>
</dbReference>
<dbReference type="AlphaFoldDB" id="G0R133"/>
<dbReference type="PROSITE" id="PS50067">
    <property type="entry name" value="KINESIN_MOTOR_2"/>
    <property type="match status" value="1"/>
</dbReference>
<reference evidence="13 14" key="1">
    <citation type="submission" date="2011-07" db="EMBL/GenBank/DDBJ databases">
        <authorList>
            <person name="Coyne R."/>
            <person name="Brami D."/>
            <person name="Johnson J."/>
            <person name="Hostetler J."/>
            <person name="Hannick L."/>
            <person name="Clark T."/>
            <person name="Cassidy-Hanley D."/>
            <person name="Inman J."/>
        </authorList>
    </citation>
    <scope>NUCLEOTIDE SEQUENCE [LARGE SCALE GENOMIC DNA]</scope>
    <source>
        <strain evidence="13 14">G5</strain>
    </source>
</reference>
<evidence type="ECO:0000256" key="8">
    <source>
        <dbReference type="ARBA" id="ARBA00061030"/>
    </source>
</evidence>
<keyword evidence="3 10" id="KW-0493">Microtubule</keyword>
<feature type="binding site" evidence="9">
    <location>
        <begin position="104"/>
        <end position="111"/>
    </location>
    <ligand>
        <name>ATP</name>
        <dbReference type="ChEBI" id="CHEBI:30616"/>
    </ligand>
</feature>
<keyword evidence="6 9" id="KW-0505">Motor protein</keyword>
<dbReference type="CDD" id="cd01367">
    <property type="entry name" value="KISc_KIF2_like"/>
    <property type="match status" value="1"/>
</dbReference>
<dbReference type="PRINTS" id="PR00380">
    <property type="entry name" value="KINESINHEAVY"/>
</dbReference>
<dbReference type="InterPro" id="IPR027417">
    <property type="entry name" value="P-loop_NTPase"/>
</dbReference>
<accession>G0R133</accession>
<dbReference type="GO" id="GO:0005874">
    <property type="term" value="C:microtubule"/>
    <property type="evidence" value="ECO:0007669"/>
    <property type="project" value="UniProtKB-KW"/>
</dbReference>
<feature type="transmembrane region" description="Helical" evidence="11">
    <location>
        <begin position="829"/>
        <end position="849"/>
    </location>
</feature>
<keyword evidence="11" id="KW-0472">Membrane</keyword>
<evidence type="ECO:0000313" key="14">
    <source>
        <dbReference type="Proteomes" id="UP000008983"/>
    </source>
</evidence>
<dbReference type="PANTHER" id="PTHR47971:SF8">
    <property type="entry name" value="KINESIN-LIKE PROTEIN"/>
    <property type="match status" value="1"/>
</dbReference>
<evidence type="ECO:0000256" key="6">
    <source>
        <dbReference type="ARBA" id="ARBA00023175"/>
    </source>
</evidence>
<evidence type="ECO:0000256" key="5">
    <source>
        <dbReference type="ARBA" id="ARBA00022840"/>
    </source>
</evidence>
<name>G0R133_ICHMU</name>
<evidence type="ECO:0000256" key="3">
    <source>
        <dbReference type="ARBA" id="ARBA00022701"/>
    </source>
</evidence>
<gene>
    <name evidence="13" type="ORF">IMG5_168360</name>
</gene>
<keyword evidence="4 9" id="KW-0547">Nucleotide-binding</keyword>
<dbReference type="GO" id="GO:0003777">
    <property type="term" value="F:microtubule motor activity"/>
    <property type="evidence" value="ECO:0007669"/>
    <property type="project" value="InterPro"/>
</dbReference>
<feature type="transmembrane region" description="Helical" evidence="11">
    <location>
        <begin position="586"/>
        <end position="607"/>
    </location>
</feature>
<dbReference type="InParanoid" id="G0R133"/>
<sequence>MQQDYFDDYSNEPKIKVCIRKRPLNNKEKNINETDIVEVRTNQCVVVKETKQKVDLTKFTEEHFFNFDYVFGESCSNEQIYQTVVQPIVIAAFQKAKVTCFAYGQTGSGKTHTMLGNAQNRVPGMYVLAGYDIFQALKRPEYINLQIIVSFYEIYCGKVFDLLNERQLLHIREDGKQNINIVGAVEQKILTIEQLFKVIEYGMSSRVTSQNSANNDSSRSHAILQIQLKEQNSNSYGKISFIDLAGSERGADVIDQNKQTRKDGAEINKSLLALKECIRALDQGKNYTPFRGSKLTLVKQKYIIDILNLFNGKKVLKDSFTGNCRTVMIGNISPSQSSSEHTLNTLRYSDRVKELKKQNNTNELNEQINGLDLLAKQLMLPRQNSIQIIQYQIFISFQYKKNKKKMQQQINQQQIIQQQQQQYQQQILNVQPYLINQQKNNNNNNNNFNIFQQQQQQQQQYFNQQQIQQQSYYNNDYYQQQQQLQIQKYQLQNINNNFNISNNINNNNQQNINLENLNPITAEIKDIENWTAKNEEDLQIISQKHELLINYILAEEEDVISYHRSHIDEMVELTKQLNKQNQTIQYLYICYIYLSIQQISIFIYLFFKYNLYIYIYILLFFWRFFYYHYYKNQSQFIIFFFCQQFREKKKKIQIKYLKMSIQGGYIKNTPQKNENSYLVIIPSNCYLINKIRMDNQQNESFYNLDGYQFEQAIILGTFTLIDNNEQEIIQGKITDCTGQIIVFCDKQKDGQLPQFIIDFLKYLIFIIYFYQFQNIKKTHGQIKLQLIIRLIYKLRLFNFLRIKFCKILLIEEMFLKQLVVIRYSQMIELNSIVINLFFFFFFFFLMFVYVLQNLILVIIQEINIMNRIIFLYKYKNTQKNKKLKQNKKILNITKNKQKK</sequence>